<comment type="caution">
    <text evidence="2">The sequence shown here is derived from an EMBL/GenBank/DDBJ whole genome shotgun (WGS) entry which is preliminary data.</text>
</comment>
<evidence type="ECO:0000256" key="1">
    <source>
        <dbReference type="SAM" id="Phobius"/>
    </source>
</evidence>
<keyword evidence="1" id="KW-0472">Membrane</keyword>
<dbReference type="Proteomes" id="UP000540568">
    <property type="component" value="Unassembled WGS sequence"/>
</dbReference>
<dbReference type="RefSeq" id="WP_182615974.1">
    <property type="nucleotide sequence ID" value="NZ_BAAATF010000003.1"/>
</dbReference>
<dbReference type="EMBL" id="JACGWV010000001">
    <property type="protein sequence ID" value="MBA8808142.1"/>
    <property type="molecule type" value="Genomic_DNA"/>
</dbReference>
<proteinExistence type="predicted"/>
<accession>A0A7W3J8B6</accession>
<dbReference type="AlphaFoldDB" id="A0A7W3J8B6"/>
<feature type="transmembrane region" description="Helical" evidence="1">
    <location>
        <begin position="80"/>
        <end position="103"/>
    </location>
</feature>
<keyword evidence="1" id="KW-0812">Transmembrane</keyword>
<keyword evidence="1" id="KW-1133">Transmembrane helix</keyword>
<keyword evidence="3" id="KW-1185">Reference proteome</keyword>
<evidence type="ECO:0000313" key="3">
    <source>
        <dbReference type="Proteomes" id="UP000540568"/>
    </source>
</evidence>
<name>A0A7W3J8B6_9MICO</name>
<reference evidence="2 3" key="1">
    <citation type="submission" date="2020-07" db="EMBL/GenBank/DDBJ databases">
        <title>Sequencing the genomes of 1000 actinobacteria strains.</title>
        <authorList>
            <person name="Klenk H.-P."/>
        </authorList>
    </citation>
    <scope>NUCLEOTIDE SEQUENCE [LARGE SCALE GENOMIC DNA]</scope>
    <source>
        <strain evidence="2 3">DSM 44121</strain>
    </source>
</reference>
<feature type="transmembrane region" description="Helical" evidence="1">
    <location>
        <begin position="55"/>
        <end position="73"/>
    </location>
</feature>
<organism evidence="2 3">
    <name type="scientific">Promicromonospora sukumoe</name>
    <dbReference type="NCBI Taxonomy" id="88382"/>
    <lineage>
        <taxon>Bacteria</taxon>
        <taxon>Bacillati</taxon>
        <taxon>Actinomycetota</taxon>
        <taxon>Actinomycetes</taxon>
        <taxon>Micrococcales</taxon>
        <taxon>Promicromonosporaceae</taxon>
        <taxon>Promicromonospora</taxon>
    </lineage>
</organism>
<sequence>MTETAPHTLLTGRSLRTAAAGAFALAVLAGIAEAVVAVTSLLAQPGADDGLLPQVLLRGLVFAVALTCAWYLARGRRWAWWALLLGLGVVGLASMLLPMAAALADGASWSTAFEGDVSPLFPVVRALHILFVLAGVTLMLHPAVRGSLSSGARDR</sequence>
<evidence type="ECO:0000313" key="2">
    <source>
        <dbReference type="EMBL" id="MBA8808142.1"/>
    </source>
</evidence>
<feature type="transmembrane region" description="Helical" evidence="1">
    <location>
        <begin position="123"/>
        <end position="144"/>
    </location>
</feature>
<gene>
    <name evidence="2" type="ORF">FHX71_002084</name>
</gene>
<feature type="transmembrane region" description="Helical" evidence="1">
    <location>
        <begin position="20"/>
        <end position="43"/>
    </location>
</feature>
<protein>
    <submittedName>
        <fullName evidence="2">Uncharacterized protein</fullName>
    </submittedName>
</protein>